<keyword evidence="1" id="KW-1133">Transmembrane helix</keyword>
<dbReference type="AlphaFoldDB" id="A0ABD3DN61"/>
<evidence type="ECO:0000256" key="1">
    <source>
        <dbReference type="SAM" id="Phobius"/>
    </source>
</evidence>
<keyword evidence="3" id="KW-1185">Reference proteome</keyword>
<comment type="caution">
    <text evidence="2">The sequence shown here is derived from an EMBL/GenBank/DDBJ whole genome shotgun (WGS) entry which is preliminary data.</text>
</comment>
<keyword evidence="1" id="KW-0812">Transmembrane</keyword>
<keyword evidence="1" id="KW-0472">Membrane</keyword>
<proteinExistence type="predicted"/>
<feature type="transmembrane region" description="Helical" evidence="1">
    <location>
        <begin position="56"/>
        <end position="76"/>
    </location>
</feature>
<dbReference type="Proteomes" id="UP001632038">
    <property type="component" value="Unassembled WGS sequence"/>
</dbReference>
<organism evidence="2 3">
    <name type="scientific">Castilleja foliolosa</name>
    <dbReference type="NCBI Taxonomy" id="1961234"/>
    <lineage>
        <taxon>Eukaryota</taxon>
        <taxon>Viridiplantae</taxon>
        <taxon>Streptophyta</taxon>
        <taxon>Embryophyta</taxon>
        <taxon>Tracheophyta</taxon>
        <taxon>Spermatophyta</taxon>
        <taxon>Magnoliopsida</taxon>
        <taxon>eudicotyledons</taxon>
        <taxon>Gunneridae</taxon>
        <taxon>Pentapetalae</taxon>
        <taxon>asterids</taxon>
        <taxon>lamiids</taxon>
        <taxon>Lamiales</taxon>
        <taxon>Orobanchaceae</taxon>
        <taxon>Pedicularideae</taxon>
        <taxon>Castillejinae</taxon>
        <taxon>Castilleja</taxon>
    </lineage>
</organism>
<accession>A0ABD3DN61</accession>
<name>A0ABD3DN61_9LAMI</name>
<gene>
    <name evidence="2" type="ORF">CASFOL_014333</name>
</gene>
<sequence length="105" mass="11407">MFLDATYCSSSCICADPFNKFLPFATEFAAGYMIWMVMVLPDGFKHFSHDPLHGSLMSATLIAFVGPLSAIGAILGGIDYSGLDHVMVFACEGLFPFFGGVLRRK</sequence>
<protein>
    <submittedName>
        <fullName evidence="2">Uncharacterized protein</fullName>
    </submittedName>
</protein>
<evidence type="ECO:0000313" key="2">
    <source>
        <dbReference type="EMBL" id="KAL3643518.1"/>
    </source>
</evidence>
<reference evidence="3" key="1">
    <citation type="journal article" date="2024" name="IScience">
        <title>Strigolactones Initiate the Formation of Haustorium-like Structures in Castilleja.</title>
        <authorList>
            <person name="Buerger M."/>
            <person name="Peterson D."/>
            <person name="Chory J."/>
        </authorList>
    </citation>
    <scope>NUCLEOTIDE SEQUENCE [LARGE SCALE GENOMIC DNA]</scope>
</reference>
<feature type="transmembrane region" description="Helical" evidence="1">
    <location>
        <begin position="28"/>
        <end position="44"/>
    </location>
</feature>
<evidence type="ECO:0000313" key="3">
    <source>
        <dbReference type="Proteomes" id="UP001632038"/>
    </source>
</evidence>
<dbReference type="EMBL" id="JAVIJP010000016">
    <property type="protein sequence ID" value="KAL3643518.1"/>
    <property type="molecule type" value="Genomic_DNA"/>
</dbReference>